<dbReference type="InterPro" id="IPR001638">
    <property type="entry name" value="Solute-binding_3/MltF_N"/>
</dbReference>
<dbReference type="Proteomes" id="UP000016521">
    <property type="component" value="Chromosome II"/>
</dbReference>
<dbReference type="RefSeq" id="WP_010369931.1">
    <property type="nucleotide sequence ID" value="NZ_CP011925.1"/>
</dbReference>
<accession>A0ABN5CN06</accession>
<protein>
    <recommendedName>
        <fullName evidence="2">Solute-binding protein family 3/N-terminal domain-containing protein</fullName>
    </recommendedName>
</protein>
<keyword evidence="1" id="KW-0732">Signal</keyword>
<name>A0ABN5CN06_PSEO7</name>
<evidence type="ECO:0000259" key="2">
    <source>
        <dbReference type="Pfam" id="PF00497"/>
    </source>
</evidence>
<evidence type="ECO:0000256" key="1">
    <source>
        <dbReference type="SAM" id="SignalP"/>
    </source>
</evidence>
<dbReference type="PANTHER" id="PTHR38834:SF3">
    <property type="entry name" value="SOLUTE-BINDING PROTEIN FAMILY 3_N-TERMINAL DOMAIN-CONTAINING PROTEIN"/>
    <property type="match status" value="1"/>
</dbReference>
<feature type="chain" id="PRO_5047002487" description="Solute-binding protein family 3/N-terminal domain-containing protein" evidence="1">
    <location>
        <begin position="25"/>
        <end position="245"/>
    </location>
</feature>
<organism evidence="3 4">
    <name type="scientific">Pseudoalteromonas piscicida</name>
    <dbReference type="NCBI Taxonomy" id="43662"/>
    <lineage>
        <taxon>Bacteria</taxon>
        <taxon>Pseudomonadati</taxon>
        <taxon>Pseudomonadota</taxon>
        <taxon>Gammaproteobacteria</taxon>
        <taxon>Alteromonadales</taxon>
        <taxon>Pseudoalteromonadaceae</taxon>
        <taxon>Pseudoalteromonas</taxon>
    </lineage>
</organism>
<keyword evidence="4" id="KW-1185">Reference proteome</keyword>
<evidence type="ECO:0000313" key="3">
    <source>
        <dbReference type="EMBL" id="ATD09644.1"/>
    </source>
</evidence>
<dbReference type="Gene3D" id="3.40.190.10">
    <property type="entry name" value="Periplasmic binding protein-like II"/>
    <property type="match status" value="2"/>
</dbReference>
<dbReference type="EMBL" id="CP011925">
    <property type="protein sequence ID" value="ATD09644.1"/>
    <property type="molecule type" value="Genomic_DNA"/>
</dbReference>
<dbReference type="SUPFAM" id="SSF53850">
    <property type="entry name" value="Periplasmic binding protein-like II"/>
    <property type="match status" value="1"/>
</dbReference>
<feature type="signal peptide" evidence="1">
    <location>
        <begin position="1"/>
        <end position="24"/>
    </location>
</feature>
<gene>
    <name evidence="3" type="ORF">PPIS_b0496</name>
</gene>
<dbReference type="Pfam" id="PF00497">
    <property type="entry name" value="SBP_bac_3"/>
    <property type="match status" value="1"/>
</dbReference>
<reference evidence="3 4" key="1">
    <citation type="submission" date="2015-06" db="EMBL/GenBank/DDBJ databases">
        <authorList>
            <person name="Xie B.-B."/>
            <person name="Rong J.-C."/>
            <person name="Qin Q.-L."/>
            <person name="Zhang Y.-Z."/>
        </authorList>
    </citation>
    <scope>NUCLEOTIDE SEQUENCE [LARGE SCALE GENOMIC DNA]</scope>
    <source>
        <strain evidence="3 4">JCM 20779</strain>
    </source>
</reference>
<sequence>MAYVIKLAIYSLIILSLTSLSAFAKDLLVVTEEWKPYNFTNDKGEVVGRATKKVREVLAVAEIDYEIKVYPWVRAMKIAKERPNTMIYSIYRTAEREADYEWACPLIRPVGVYFFKLKTRKDIQVASLEDAKQYTSAVVKGNIYYDFLIQHGFTQGDHLVVAADSKSFYKLFFKGRIDLVMSTEYIMSEELKAAGLNDEEVTPLLEVTKASQQRGCMAFSKDTDPMLIDRIRRALAKHNQEFVGP</sequence>
<evidence type="ECO:0000313" key="4">
    <source>
        <dbReference type="Proteomes" id="UP000016521"/>
    </source>
</evidence>
<dbReference type="PANTHER" id="PTHR38834">
    <property type="entry name" value="PERIPLASMIC SUBSTRATE BINDING PROTEIN FAMILY 3"/>
    <property type="match status" value="1"/>
</dbReference>
<proteinExistence type="predicted"/>
<feature type="domain" description="Solute-binding protein family 3/N-terminal" evidence="2">
    <location>
        <begin position="30"/>
        <end position="239"/>
    </location>
</feature>